<sequence>MSKIHSLTINVEGKSAEHLKKLLELALFELQELQQQSGRKRDGDSLPLQMSGDMGSYTLEYKLGSHALVAAQADLIAQGYRKTDVTEWRTDNYSVFEHDDKPPVRLYLESVRVEEHDVEEHEKNNFSF</sequence>
<proteinExistence type="predicted"/>
<protein>
    <submittedName>
        <fullName evidence="1">Uncharacterized protein</fullName>
    </submittedName>
</protein>
<dbReference type="RefSeq" id="WP_123425747.1">
    <property type="nucleotide sequence ID" value="NZ_MOBJ01000009.1"/>
</dbReference>
<gene>
    <name evidence="1" type="ORF">BK659_14065</name>
</gene>
<reference evidence="1 2" key="1">
    <citation type="submission" date="2016-10" db="EMBL/GenBank/DDBJ databases">
        <title>Comparative genome analysis of multiple Pseudomonas spp. focuses on biocontrol and plant growth promoting traits.</title>
        <authorList>
            <person name="Tao X.-Y."/>
            <person name="Taylor C.G."/>
        </authorList>
    </citation>
    <scope>NUCLEOTIDE SEQUENCE [LARGE SCALE GENOMIC DNA]</scope>
    <source>
        <strain evidence="1 2">48H11</strain>
    </source>
</reference>
<dbReference type="OrthoDB" id="7027782at2"/>
<evidence type="ECO:0000313" key="2">
    <source>
        <dbReference type="Proteomes" id="UP000286071"/>
    </source>
</evidence>
<accession>A0A423H5L9</accession>
<comment type="caution">
    <text evidence="1">The sequence shown here is derived from an EMBL/GenBank/DDBJ whole genome shotgun (WGS) entry which is preliminary data.</text>
</comment>
<evidence type="ECO:0000313" key="1">
    <source>
        <dbReference type="EMBL" id="RON08511.1"/>
    </source>
</evidence>
<dbReference type="Proteomes" id="UP000286071">
    <property type="component" value="Unassembled WGS sequence"/>
</dbReference>
<dbReference type="AlphaFoldDB" id="A0A423H5L9"/>
<dbReference type="EMBL" id="MOBJ01000009">
    <property type="protein sequence ID" value="RON08511.1"/>
    <property type="molecule type" value="Genomic_DNA"/>
</dbReference>
<organism evidence="1 2">
    <name type="scientific">Pseudomonas brassicacearum</name>
    <dbReference type="NCBI Taxonomy" id="930166"/>
    <lineage>
        <taxon>Bacteria</taxon>
        <taxon>Pseudomonadati</taxon>
        <taxon>Pseudomonadota</taxon>
        <taxon>Gammaproteobacteria</taxon>
        <taxon>Pseudomonadales</taxon>
        <taxon>Pseudomonadaceae</taxon>
        <taxon>Pseudomonas</taxon>
    </lineage>
</organism>
<name>A0A423H5L9_9PSED</name>